<dbReference type="InterPro" id="IPR036390">
    <property type="entry name" value="WH_DNA-bd_sf"/>
</dbReference>
<dbReference type="Pfam" id="PF00392">
    <property type="entry name" value="GntR"/>
    <property type="match status" value="1"/>
</dbReference>
<evidence type="ECO:0000313" key="6">
    <source>
        <dbReference type="Proteomes" id="UP001296993"/>
    </source>
</evidence>
<proteinExistence type="predicted"/>
<evidence type="ECO:0000313" key="5">
    <source>
        <dbReference type="EMBL" id="MBP2387851.1"/>
    </source>
</evidence>
<keyword evidence="2" id="KW-0238">DNA-binding</keyword>
<dbReference type="RefSeq" id="WP_210000430.1">
    <property type="nucleotide sequence ID" value="NZ_BAAAJY010000001.1"/>
</dbReference>
<dbReference type="InterPro" id="IPR028978">
    <property type="entry name" value="Chorismate_lyase_/UTRA_dom_sf"/>
</dbReference>
<dbReference type="PROSITE" id="PS50949">
    <property type="entry name" value="HTH_GNTR"/>
    <property type="match status" value="1"/>
</dbReference>
<keyword evidence="3" id="KW-0804">Transcription</keyword>
<evidence type="ECO:0000256" key="1">
    <source>
        <dbReference type="ARBA" id="ARBA00023015"/>
    </source>
</evidence>
<reference evidence="5 6" key="1">
    <citation type="submission" date="2021-03" db="EMBL/GenBank/DDBJ databases">
        <title>Sequencing the genomes of 1000 actinobacteria strains.</title>
        <authorList>
            <person name="Klenk H.-P."/>
        </authorList>
    </citation>
    <scope>NUCLEOTIDE SEQUENCE [LARGE SCALE GENOMIC DNA]</scope>
    <source>
        <strain evidence="5 6">DSM 15797</strain>
    </source>
</reference>
<dbReference type="InterPro" id="IPR050679">
    <property type="entry name" value="Bact_HTH_transcr_reg"/>
</dbReference>
<accession>A0ABS4XHR9</accession>
<dbReference type="InterPro" id="IPR036388">
    <property type="entry name" value="WH-like_DNA-bd_sf"/>
</dbReference>
<dbReference type="Gene3D" id="3.40.1410.10">
    <property type="entry name" value="Chorismate lyase-like"/>
    <property type="match status" value="1"/>
</dbReference>
<sequence length="253" mass="26734">MLEQAQGLVLDPGLPAHQSISDWLSGIIAGGLLPAGSKLPAERQFAQSMGVSRMTLRQALDTLLQEGRIVRAVGSRGGSFVAEPRVPVDISNLMGLSAQLLKSVHSASSRVLSAETIPADRAVAEALRMSVGSPVHRIHRLRFAASTPVVLEETFLPAELFPGLPERDLTGSIYAVMGEDYGLAPFSSVEELNPAVAGEENAGHLEIGPATAVLGIKRTGLARDGRPVEYSEDLVRTDRLKIVVSGRVGASSD</sequence>
<feature type="domain" description="HTH gntR-type" evidence="4">
    <location>
        <begin position="14"/>
        <end position="84"/>
    </location>
</feature>
<dbReference type="SUPFAM" id="SSF64288">
    <property type="entry name" value="Chorismate lyase-like"/>
    <property type="match status" value="1"/>
</dbReference>
<evidence type="ECO:0000256" key="3">
    <source>
        <dbReference type="ARBA" id="ARBA00023163"/>
    </source>
</evidence>
<name>A0ABS4XHR9_9MICC</name>
<evidence type="ECO:0000259" key="4">
    <source>
        <dbReference type="PROSITE" id="PS50949"/>
    </source>
</evidence>
<dbReference type="PRINTS" id="PR00035">
    <property type="entry name" value="HTHGNTR"/>
</dbReference>
<dbReference type="InterPro" id="IPR011663">
    <property type="entry name" value="UTRA"/>
</dbReference>
<dbReference type="InterPro" id="IPR000524">
    <property type="entry name" value="Tscrpt_reg_HTH_GntR"/>
</dbReference>
<keyword evidence="6" id="KW-1185">Reference proteome</keyword>
<comment type="caution">
    <text evidence="5">The sequence shown here is derived from an EMBL/GenBank/DDBJ whole genome shotgun (WGS) entry which is preliminary data.</text>
</comment>
<evidence type="ECO:0000256" key="2">
    <source>
        <dbReference type="ARBA" id="ARBA00023125"/>
    </source>
</evidence>
<gene>
    <name evidence="5" type="ORF">JOF47_003362</name>
</gene>
<dbReference type="SMART" id="SM00345">
    <property type="entry name" value="HTH_GNTR"/>
    <property type="match status" value="1"/>
</dbReference>
<dbReference type="Proteomes" id="UP001296993">
    <property type="component" value="Unassembled WGS sequence"/>
</dbReference>
<organism evidence="5 6">
    <name type="scientific">Paeniglutamicibacter kerguelensis</name>
    <dbReference type="NCBI Taxonomy" id="254788"/>
    <lineage>
        <taxon>Bacteria</taxon>
        <taxon>Bacillati</taxon>
        <taxon>Actinomycetota</taxon>
        <taxon>Actinomycetes</taxon>
        <taxon>Micrococcales</taxon>
        <taxon>Micrococcaceae</taxon>
        <taxon>Paeniglutamicibacter</taxon>
    </lineage>
</organism>
<protein>
    <submittedName>
        <fullName evidence="5">GntR family transcriptional regulator</fullName>
    </submittedName>
</protein>
<keyword evidence="1" id="KW-0805">Transcription regulation</keyword>
<dbReference type="SUPFAM" id="SSF46785">
    <property type="entry name" value="Winged helix' DNA-binding domain"/>
    <property type="match status" value="1"/>
</dbReference>
<dbReference type="SMART" id="SM00866">
    <property type="entry name" value="UTRA"/>
    <property type="match status" value="1"/>
</dbReference>
<dbReference type="Pfam" id="PF07702">
    <property type="entry name" value="UTRA"/>
    <property type="match status" value="1"/>
</dbReference>
<dbReference type="EMBL" id="JAGIOF010000001">
    <property type="protein sequence ID" value="MBP2387851.1"/>
    <property type="molecule type" value="Genomic_DNA"/>
</dbReference>
<dbReference type="PANTHER" id="PTHR44846">
    <property type="entry name" value="MANNOSYL-D-GLYCERATE TRANSPORT/METABOLISM SYSTEM REPRESSOR MNGR-RELATED"/>
    <property type="match status" value="1"/>
</dbReference>
<dbReference type="Gene3D" id="1.10.10.10">
    <property type="entry name" value="Winged helix-like DNA-binding domain superfamily/Winged helix DNA-binding domain"/>
    <property type="match status" value="1"/>
</dbReference>
<dbReference type="CDD" id="cd07377">
    <property type="entry name" value="WHTH_GntR"/>
    <property type="match status" value="1"/>
</dbReference>
<dbReference type="PANTHER" id="PTHR44846:SF1">
    <property type="entry name" value="MANNOSYL-D-GLYCERATE TRANSPORT_METABOLISM SYSTEM REPRESSOR MNGR-RELATED"/>
    <property type="match status" value="1"/>
</dbReference>